<proteinExistence type="predicted"/>
<evidence type="ECO:0000313" key="2">
    <source>
        <dbReference type="Proteomes" id="UP000790377"/>
    </source>
</evidence>
<evidence type="ECO:0000313" key="1">
    <source>
        <dbReference type="EMBL" id="KAH7916544.1"/>
    </source>
</evidence>
<name>A0ACB8ATH9_9AGAM</name>
<protein>
    <submittedName>
        <fullName evidence="1">Uncharacterized protein</fullName>
    </submittedName>
</protein>
<organism evidence="1 2">
    <name type="scientific">Hygrophoropsis aurantiaca</name>
    <dbReference type="NCBI Taxonomy" id="72124"/>
    <lineage>
        <taxon>Eukaryota</taxon>
        <taxon>Fungi</taxon>
        <taxon>Dikarya</taxon>
        <taxon>Basidiomycota</taxon>
        <taxon>Agaricomycotina</taxon>
        <taxon>Agaricomycetes</taxon>
        <taxon>Agaricomycetidae</taxon>
        <taxon>Boletales</taxon>
        <taxon>Coniophorineae</taxon>
        <taxon>Hygrophoropsidaceae</taxon>
        <taxon>Hygrophoropsis</taxon>
    </lineage>
</organism>
<reference evidence="1" key="1">
    <citation type="journal article" date="2021" name="New Phytol.">
        <title>Evolutionary innovations through gain and loss of genes in the ectomycorrhizal Boletales.</title>
        <authorList>
            <person name="Wu G."/>
            <person name="Miyauchi S."/>
            <person name="Morin E."/>
            <person name="Kuo A."/>
            <person name="Drula E."/>
            <person name="Varga T."/>
            <person name="Kohler A."/>
            <person name="Feng B."/>
            <person name="Cao Y."/>
            <person name="Lipzen A."/>
            <person name="Daum C."/>
            <person name="Hundley H."/>
            <person name="Pangilinan J."/>
            <person name="Johnson J."/>
            <person name="Barry K."/>
            <person name="LaButti K."/>
            <person name="Ng V."/>
            <person name="Ahrendt S."/>
            <person name="Min B."/>
            <person name="Choi I.G."/>
            <person name="Park H."/>
            <person name="Plett J.M."/>
            <person name="Magnuson J."/>
            <person name="Spatafora J.W."/>
            <person name="Nagy L.G."/>
            <person name="Henrissat B."/>
            <person name="Grigoriev I.V."/>
            <person name="Yang Z.L."/>
            <person name="Xu J."/>
            <person name="Martin F.M."/>
        </authorList>
    </citation>
    <scope>NUCLEOTIDE SEQUENCE</scope>
    <source>
        <strain evidence="1">ATCC 28755</strain>
    </source>
</reference>
<accession>A0ACB8ATH9</accession>
<sequence length="393" mass="43227">MTQFTTTSATYILGKYSRSYPSSTQPATQSQTAADSDWQHFVNPIIKLLLDAKKSPNGDLVSVRLRIVWLMSGATDEMDVDQREVIFEDMDLLSFSSLPTFNSHPSQPDHGLPLKAVYRDAVVGIRYLHPKLYRRFQITFKSPFSAEQFIDAIRNVCPCKANPPPQIVNRQPTMPPPNHLMRNESHLSAHRNSRFPLPPTQIRSIIPPDVVANAPSDFRISSSVTSTPSRPSLLDSSSPPRAPFARTSSPIGCQHTDSDAPANGPTNTPKTRIQQKPSQKPKHLNSCDSGKSSLPDSSQVSSSNRSDSSMMPPPPPPPSNVPLPAVSLAAPARSQTQDTQSQVIASLRETPSLYNLSRTELEALVSQVVREEGFPKLLDALDSMWTVKGFLAR</sequence>
<comment type="caution">
    <text evidence="1">The sequence shown here is derived from an EMBL/GenBank/DDBJ whole genome shotgun (WGS) entry which is preliminary data.</text>
</comment>
<keyword evidence="2" id="KW-1185">Reference proteome</keyword>
<dbReference type="Proteomes" id="UP000790377">
    <property type="component" value="Unassembled WGS sequence"/>
</dbReference>
<dbReference type="EMBL" id="MU267590">
    <property type="protein sequence ID" value="KAH7916544.1"/>
    <property type="molecule type" value="Genomic_DNA"/>
</dbReference>
<gene>
    <name evidence="1" type="ORF">BJ138DRAFT_1052384</name>
</gene>